<accession>A0ABP7DHZ1</accession>
<feature type="compositionally biased region" description="Low complexity" evidence="1">
    <location>
        <begin position="12"/>
        <end position="22"/>
    </location>
</feature>
<reference evidence="3" key="1">
    <citation type="journal article" date="2019" name="Int. J. Syst. Evol. Microbiol.">
        <title>The Global Catalogue of Microorganisms (GCM) 10K type strain sequencing project: providing services to taxonomists for standard genome sequencing and annotation.</title>
        <authorList>
            <consortium name="The Broad Institute Genomics Platform"/>
            <consortium name="The Broad Institute Genome Sequencing Center for Infectious Disease"/>
            <person name="Wu L."/>
            <person name="Ma J."/>
        </authorList>
    </citation>
    <scope>NUCLEOTIDE SEQUENCE [LARGE SCALE GENOMIC DNA]</scope>
    <source>
        <strain evidence="3">JCM 17498</strain>
    </source>
</reference>
<dbReference type="EMBL" id="BAABBF010000002">
    <property type="protein sequence ID" value="GAA3703952.1"/>
    <property type="molecule type" value="Genomic_DNA"/>
</dbReference>
<dbReference type="Proteomes" id="UP001500523">
    <property type="component" value="Unassembled WGS sequence"/>
</dbReference>
<protein>
    <recommendedName>
        <fullName evidence="4">CsbD family protein</fullName>
    </recommendedName>
</protein>
<comment type="caution">
    <text evidence="2">The sequence shown here is derived from an EMBL/GenBank/DDBJ whole genome shotgun (WGS) entry which is preliminary data.</text>
</comment>
<dbReference type="RefSeq" id="WP_344692455.1">
    <property type="nucleotide sequence ID" value="NZ_BAABBF010000002.1"/>
</dbReference>
<name>A0ABP7DHZ1_9SPHN</name>
<evidence type="ECO:0000313" key="2">
    <source>
        <dbReference type="EMBL" id="GAA3703952.1"/>
    </source>
</evidence>
<evidence type="ECO:0000256" key="1">
    <source>
        <dbReference type="SAM" id="MobiDB-lite"/>
    </source>
</evidence>
<proteinExistence type="predicted"/>
<feature type="compositionally biased region" description="Basic and acidic residues" evidence="1">
    <location>
        <begin position="53"/>
        <end position="63"/>
    </location>
</feature>
<dbReference type="InterPro" id="IPR036629">
    <property type="entry name" value="YjbJ_sf"/>
</dbReference>
<gene>
    <name evidence="2" type="ORF">GCM10022268_11940</name>
</gene>
<evidence type="ECO:0000313" key="3">
    <source>
        <dbReference type="Proteomes" id="UP001500523"/>
    </source>
</evidence>
<feature type="compositionally biased region" description="Basic and acidic residues" evidence="1">
    <location>
        <begin position="32"/>
        <end position="43"/>
    </location>
</feature>
<dbReference type="SUPFAM" id="SSF69047">
    <property type="entry name" value="Hypothetical protein YjbJ"/>
    <property type="match status" value="1"/>
</dbReference>
<evidence type="ECO:0008006" key="4">
    <source>
        <dbReference type="Google" id="ProtNLM"/>
    </source>
</evidence>
<organism evidence="2 3">
    <name type="scientific">Sphingomonas cynarae</name>
    <dbReference type="NCBI Taxonomy" id="930197"/>
    <lineage>
        <taxon>Bacteria</taxon>
        <taxon>Pseudomonadati</taxon>
        <taxon>Pseudomonadota</taxon>
        <taxon>Alphaproteobacteria</taxon>
        <taxon>Sphingomonadales</taxon>
        <taxon>Sphingomonadaceae</taxon>
        <taxon>Sphingomonas</taxon>
    </lineage>
</organism>
<keyword evidence="3" id="KW-1185">Reference proteome</keyword>
<feature type="compositionally biased region" description="Basic and acidic residues" evidence="1">
    <location>
        <begin position="1"/>
        <end position="11"/>
    </location>
</feature>
<feature type="region of interest" description="Disordered" evidence="1">
    <location>
        <begin position="1"/>
        <end position="81"/>
    </location>
</feature>
<sequence length="81" mass="8264">MTARRTGDDAAAKAAATRATKGSVQEAIGKLIGDDAARDRGTTERQAGVEGAGVEKAEVRKAEMNGSGADHAPTTGKSPRR</sequence>